<keyword evidence="4" id="KW-0276">Fatty acid metabolism</keyword>
<organism evidence="10 11">
    <name type="scientific">Fastidiosipila sanguinis</name>
    <dbReference type="NCBI Taxonomy" id="236753"/>
    <lineage>
        <taxon>Bacteria</taxon>
        <taxon>Bacillati</taxon>
        <taxon>Bacillota</taxon>
        <taxon>Clostridia</taxon>
        <taxon>Eubacteriales</taxon>
        <taxon>Oscillospiraceae</taxon>
        <taxon>Fastidiosipila</taxon>
    </lineage>
</organism>
<dbReference type="KEGG" id="fsa:C5Q98_05840"/>
<gene>
    <name evidence="10" type="ORF">C5Q98_05840</name>
</gene>
<accession>A0A2S0KNZ9</accession>
<keyword evidence="6" id="KW-0443">Lipid metabolism</keyword>
<sequence>MKFNNLQEFREALQNVAADKAYNTEEAYLNSGNIEDYFFKKNLLAYKKFHIESSQSDNKDKVHLAFIFSFFEVIAGEHSENIGIHYTDMRSKNQTWILNRIDLDIKALPNKYDNIRVYTWQSKQSAVGFYREFLVFNENNEAIIAARSFWSIMDLSSRTIIPSNEIVASQENPFILPVKTTNAKLKSIKASLPEDDNKISYKYLIGCSDLDANNHVNNTRYINMVINAVDFLNLGLDIESFEVNYTSELVKGDLVSIEASIVEETNEYYSLAVYIKFLDNLIESNKQEEHDSLKALVKLRK</sequence>
<evidence type="ECO:0000313" key="11">
    <source>
        <dbReference type="Proteomes" id="UP000237947"/>
    </source>
</evidence>
<protein>
    <recommendedName>
        <fullName evidence="12">Acyl-ACP thioesterase</fullName>
    </recommendedName>
</protein>
<keyword evidence="5" id="KW-0809">Transit peptide</keyword>
<evidence type="ECO:0000256" key="3">
    <source>
        <dbReference type="ARBA" id="ARBA00022801"/>
    </source>
</evidence>
<evidence type="ECO:0000259" key="8">
    <source>
        <dbReference type="Pfam" id="PF01643"/>
    </source>
</evidence>
<evidence type="ECO:0000256" key="4">
    <source>
        <dbReference type="ARBA" id="ARBA00022832"/>
    </source>
</evidence>
<evidence type="ECO:0008006" key="12">
    <source>
        <dbReference type="Google" id="ProtNLM"/>
    </source>
</evidence>
<dbReference type="Proteomes" id="UP000237947">
    <property type="component" value="Chromosome"/>
</dbReference>
<keyword evidence="2" id="KW-0444">Lipid biosynthesis</keyword>
<evidence type="ECO:0000256" key="6">
    <source>
        <dbReference type="ARBA" id="ARBA00023098"/>
    </source>
</evidence>
<keyword evidence="7" id="KW-0275">Fatty acid biosynthesis</keyword>
<dbReference type="OrthoDB" id="9801517at2"/>
<evidence type="ECO:0000256" key="7">
    <source>
        <dbReference type="ARBA" id="ARBA00023160"/>
    </source>
</evidence>
<evidence type="ECO:0000256" key="2">
    <source>
        <dbReference type="ARBA" id="ARBA00022516"/>
    </source>
</evidence>
<dbReference type="InterPro" id="IPR049427">
    <property type="entry name" value="Acyl-ACP_TE_C"/>
</dbReference>
<dbReference type="AlphaFoldDB" id="A0A2S0KNZ9"/>
<dbReference type="InterPro" id="IPR029069">
    <property type="entry name" value="HotDog_dom_sf"/>
</dbReference>
<dbReference type="PANTHER" id="PTHR31727:SF6">
    <property type="entry name" value="OLEOYL-ACYL CARRIER PROTEIN THIOESTERASE 1, CHLOROPLASTIC"/>
    <property type="match status" value="1"/>
</dbReference>
<dbReference type="Gene3D" id="3.10.129.10">
    <property type="entry name" value="Hotdog Thioesterase"/>
    <property type="match status" value="1"/>
</dbReference>
<dbReference type="EMBL" id="CP027226">
    <property type="protein sequence ID" value="AVM42760.1"/>
    <property type="molecule type" value="Genomic_DNA"/>
</dbReference>
<name>A0A2S0KNZ9_9FIRM</name>
<dbReference type="Pfam" id="PF20791">
    <property type="entry name" value="Acyl-ACP_TE_C"/>
    <property type="match status" value="1"/>
</dbReference>
<dbReference type="InterPro" id="IPR045023">
    <property type="entry name" value="FATA/B"/>
</dbReference>
<keyword evidence="11" id="KW-1185">Reference proteome</keyword>
<keyword evidence="3" id="KW-0378">Hydrolase</keyword>
<dbReference type="PANTHER" id="PTHR31727">
    <property type="entry name" value="OLEOYL-ACYL CARRIER PROTEIN THIOESTERASE 1, CHLOROPLASTIC"/>
    <property type="match status" value="1"/>
</dbReference>
<dbReference type="SUPFAM" id="SSF54637">
    <property type="entry name" value="Thioesterase/thiol ester dehydrase-isomerase"/>
    <property type="match status" value="2"/>
</dbReference>
<dbReference type="Pfam" id="PF01643">
    <property type="entry name" value="Acyl-ACP_TE"/>
    <property type="match status" value="1"/>
</dbReference>
<dbReference type="GO" id="GO:0000036">
    <property type="term" value="F:acyl carrier activity"/>
    <property type="evidence" value="ECO:0007669"/>
    <property type="project" value="TreeGrafter"/>
</dbReference>
<proteinExistence type="inferred from homology"/>
<feature type="domain" description="Acyl-ACP thioesterase-like C-terminal" evidence="9">
    <location>
        <begin position="198"/>
        <end position="268"/>
    </location>
</feature>
<dbReference type="CDD" id="cd00586">
    <property type="entry name" value="4HBT"/>
    <property type="match status" value="1"/>
</dbReference>
<evidence type="ECO:0000259" key="9">
    <source>
        <dbReference type="Pfam" id="PF20791"/>
    </source>
</evidence>
<dbReference type="RefSeq" id="WP_106012710.1">
    <property type="nucleotide sequence ID" value="NZ_CP027226.1"/>
</dbReference>
<evidence type="ECO:0000256" key="5">
    <source>
        <dbReference type="ARBA" id="ARBA00022946"/>
    </source>
</evidence>
<reference evidence="11" key="1">
    <citation type="submission" date="2018-02" db="EMBL/GenBank/DDBJ databases">
        <authorList>
            <person name="Holder M.E."/>
            <person name="Ajami N.J."/>
            <person name="Petrosino J.F."/>
        </authorList>
    </citation>
    <scope>NUCLEOTIDE SEQUENCE [LARGE SCALE GENOMIC DNA]</scope>
    <source>
        <strain evidence="11">CCUG 47711</strain>
    </source>
</reference>
<evidence type="ECO:0000256" key="1">
    <source>
        <dbReference type="ARBA" id="ARBA00006500"/>
    </source>
</evidence>
<feature type="domain" description="Acyl-ACP thioesterase N-terminal hotdog" evidence="8">
    <location>
        <begin position="47"/>
        <end position="161"/>
    </location>
</feature>
<comment type="similarity">
    <text evidence="1">Belongs to the acyl-ACP thioesterase family.</text>
</comment>
<dbReference type="InterPro" id="IPR002864">
    <property type="entry name" value="Acyl-ACP_thioesterase_NHD"/>
</dbReference>
<dbReference type="GO" id="GO:0016297">
    <property type="term" value="F:fatty acyl-[ACP] hydrolase activity"/>
    <property type="evidence" value="ECO:0007669"/>
    <property type="project" value="InterPro"/>
</dbReference>
<evidence type="ECO:0000313" key="10">
    <source>
        <dbReference type="EMBL" id="AVM42760.1"/>
    </source>
</evidence>